<dbReference type="STRING" id="149040.A0A194WSG2"/>
<dbReference type="InterPro" id="IPR011990">
    <property type="entry name" value="TPR-like_helical_dom_sf"/>
</dbReference>
<dbReference type="InParanoid" id="A0A194WSG2"/>
<dbReference type="Proteomes" id="UP000070700">
    <property type="component" value="Unassembled WGS sequence"/>
</dbReference>
<protein>
    <submittedName>
        <fullName evidence="1">Uncharacterized protein</fullName>
    </submittedName>
</protein>
<dbReference type="RefSeq" id="XP_018065256.1">
    <property type="nucleotide sequence ID" value="XM_018215912.1"/>
</dbReference>
<reference evidence="1 2" key="1">
    <citation type="submission" date="2015-10" db="EMBL/GenBank/DDBJ databases">
        <title>Full genome of DAOMC 229536 Phialocephala scopiformis, a fungal endophyte of spruce producing the potent anti-insectan compound rugulosin.</title>
        <authorList>
            <consortium name="DOE Joint Genome Institute"/>
            <person name="Walker A.K."/>
            <person name="Frasz S.L."/>
            <person name="Seifert K.A."/>
            <person name="Miller J.D."/>
            <person name="Mondo S.J."/>
            <person name="Labutti K."/>
            <person name="Lipzen A."/>
            <person name="Dockter R."/>
            <person name="Kennedy M."/>
            <person name="Grigoriev I.V."/>
            <person name="Spatafora J.W."/>
        </authorList>
    </citation>
    <scope>NUCLEOTIDE SEQUENCE [LARGE SCALE GENOMIC DNA]</scope>
    <source>
        <strain evidence="1 2">CBS 120377</strain>
    </source>
</reference>
<evidence type="ECO:0000313" key="1">
    <source>
        <dbReference type="EMBL" id="KUJ10901.1"/>
    </source>
</evidence>
<dbReference type="OrthoDB" id="5229512at2759"/>
<dbReference type="PANTHER" id="PTHR46512:SF9">
    <property type="entry name" value="PEPTIDYLPROLYL ISOMERASE"/>
    <property type="match status" value="1"/>
</dbReference>
<dbReference type="KEGG" id="psco:LY89DRAFT_689463"/>
<keyword evidence="2" id="KW-1185">Reference proteome</keyword>
<dbReference type="EMBL" id="KQ947428">
    <property type="protein sequence ID" value="KUJ10901.1"/>
    <property type="molecule type" value="Genomic_DNA"/>
</dbReference>
<dbReference type="PANTHER" id="PTHR46512">
    <property type="entry name" value="PEPTIDYLPROLYL ISOMERASE"/>
    <property type="match status" value="1"/>
</dbReference>
<proteinExistence type="predicted"/>
<organism evidence="1 2">
    <name type="scientific">Mollisia scopiformis</name>
    <name type="common">Conifer needle endophyte fungus</name>
    <name type="synonym">Phialocephala scopiformis</name>
    <dbReference type="NCBI Taxonomy" id="149040"/>
    <lineage>
        <taxon>Eukaryota</taxon>
        <taxon>Fungi</taxon>
        <taxon>Dikarya</taxon>
        <taxon>Ascomycota</taxon>
        <taxon>Pezizomycotina</taxon>
        <taxon>Leotiomycetes</taxon>
        <taxon>Helotiales</taxon>
        <taxon>Mollisiaceae</taxon>
        <taxon>Mollisia</taxon>
    </lineage>
</organism>
<dbReference type="GeneID" id="28825638"/>
<dbReference type="Gene3D" id="1.25.40.10">
    <property type="entry name" value="Tetratricopeptide repeat domain"/>
    <property type="match status" value="1"/>
</dbReference>
<gene>
    <name evidence="1" type="ORF">LY89DRAFT_689463</name>
</gene>
<dbReference type="InterPro" id="IPR050754">
    <property type="entry name" value="FKBP4/5/8-like"/>
</dbReference>
<sequence>MTSTLLSIPRELREQIFSYLLHPTPTTVVFPNEDSRELKIFDLRFLLTCSQIHAESLSVFRHQNTFVRICTPFAEAEDWVSFRGGVPVVRVQGDVHKFSIHHLECRIDAPSAAELNASLASSFIILLNDLESFTQHWFYTNVTNPGQNGHLRLTLNIKNPYAAAYDNDAISKRLQRLLLEPFGHVKGLMQFSIVGNHLSSIEEKVRAEQAVPHKTARECLEETTRLKDEGNVAFKEKRWDEALRLYINAFAAMFIVCKGRQRSVWGDAWFQTYISGGQYDGKFALQERIVLRLNLVANVVATYLKMEEYEEARFWGMRTIDLLRGSTGQDDAVLLDFPGSESAGKIFFRTGMACIALGDKTEARRLLRIAAAYRPTDKIVQNALASVALPLG</sequence>
<accession>A0A194WSG2</accession>
<dbReference type="SUPFAM" id="SSF48452">
    <property type="entry name" value="TPR-like"/>
    <property type="match status" value="1"/>
</dbReference>
<evidence type="ECO:0000313" key="2">
    <source>
        <dbReference type="Proteomes" id="UP000070700"/>
    </source>
</evidence>
<dbReference type="AlphaFoldDB" id="A0A194WSG2"/>
<name>A0A194WSG2_MOLSC</name>